<dbReference type="Pfam" id="PF13344">
    <property type="entry name" value="Hydrolase_6"/>
    <property type="match status" value="1"/>
</dbReference>
<dbReference type="InterPro" id="IPR006357">
    <property type="entry name" value="HAD-SF_hydro_IIA"/>
</dbReference>
<keyword evidence="1 4" id="KW-0479">Metal-binding</keyword>
<comment type="caution">
    <text evidence="5">The sequence shown here is derived from an EMBL/GenBank/DDBJ whole genome shotgun (WGS) entry which is preliminary data.</text>
</comment>
<dbReference type="InterPro" id="IPR036412">
    <property type="entry name" value="HAD-like_sf"/>
</dbReference>
<dbReference type="SFLD" id="SFLDS00003">
    <property type="entry name" value="Haloacid_Dehalogenase"/>
    <property type="match status" value="1"/>
</dbReference>
<dbReference type="PANTHER" id="PTHR19288:SF46">
    <property type="entry name" value="HALOACID DEHALOGENASE-LIKE HYDROLASE DOMAIN-CONTAINING PROTEIN 2"/>
    <property type="match status" value="1"/>
</dbReference>
<dbReference type="CDD" id="cd07530">
    <property type="entry name" value="HAD_Pase_UmpH-like"/>
    <property type="match status" value="1"/>
</dbReference>
<accession>A0A923KXL0</accession>
<reference evidence="5" key="2">
    <citation type="submission" date="2020-10" db="EMBL/GenBank/DDBJ databases">
        <title>Comparative genomics of the Acetobacterium genus.</title>
        <authorList>
            <person name="Marshall C."/>
            <person name="May H."/>
            <person name="Norman S."/>
        </authorList>
    </citation>
    <scope>NUCLEOTIDE SEQUENCE</scope>
    <source>
        <strain evidence="5">DER-2019</strain>
    </source>
</reference>
<keyword evidence="5" id="KW-0378">Hydrolase</keyword>
<feature type="binding site" evidence="4">
    <location>
        <position position="214"/>
    </location>
    <ligand>
        <name>Mg(2+)</name>
        <dbReference type="ChEBI" id="CHEBI:18420"/>
    </ligand>
</feature>
<dbReference type="OrthoDB" id="9810449at2"/>
<evidence type="ECO:0000256" key="4">
    <source>
        <dbReference type="PIRSR" id="PIRSR000915-3"/>
    </source>
</evidence>
<comment type="function">
    <text evidence="1">Catalyzes the dephosphorylation of 2-6 carbon acid sugars in vitro.</text>
</comment>
<dbReference type="GO" id="GO:0046872">
    <property type="term" value="F:metal ion binding"/>
    <property type="evidence" value="ECO:0007669"/>
    <property type="project" value="UniProtKB-KW"/>
</dbReference>
<dbReference type="AlphaFoldDB" id="A0A923KXL0"/>
<dbReference type="SUPFAM" id="SSF56784">
    <property type="entry name" value="HAD-like"/>
    <property type="match status" value="1"/>
</dbReference>
<comment type="similarity">
    <text evidence="1">Belongs to the HAD-like hydrolase superfamily. NagD family.</text>
</comment>
<dbReference type="GO" id="GO:0005737">
    <property type="term" value="C:cytoplasm"/>
    <property type="evidence" value="ECO:0007669"/>
    <property type="project" value="TreeGrafter"/>
</dbReference>
<feature type="binding site" evidence="3">
    <location>
        <position position="189"/>
    </location>
    <ligand>
        <name>substrate</name>
    </ligand>
</feature>
<dbReference type="Pfam" id="PF13242">
    <property type="entry name" value="Hydrolase_like"/>
    <property type="match status" value="1"/>
</dbReference>
<sequence>MKEELKELMKAKKGFICDMDGVIYHGNRLLPGVIEFVNWLYAEDKNFLFLTNSSERSPIELKEKLNRLGLEIDESHFYTSALATAKFLKDQCPGGSAYVIGEPGLLNALYDAGITMNDVNPDYVIVGETHNYNYASILQAVKLIQKGAKLIGTNPDLTGPTEEGVIPACRAFVAPIELVTGKEAYYIGKPNPLMMRTGIKRLGVHSEDTVIIGDRMDTDIVAGIESGLTTFLVLSGVSTHETVDNFPYRPDYILTGIDEIVSVLELR</sequence>
<dbReference type="RefSeq" id="WP_148567969.1">
    <property type="nucleotide sequence ID" value="NZ_RXYA01000013.1"/>
</dbReference>
<dbReference type="Gene3D" id="3.40.50.1000">
    <property type="entry name" value="HAD superfamily/HAD-like"/>
    <property type="match status" value="2"/>
</dbReference>
<dbReference type="PANTHER" id="PTHR19288">
    <property type="entry name" value="4-NITROPHENYLPHOSPHATASE-RELATED"/>
    <property type="match status" value="1"/>
</dbReference>
<evidence type="ECO:0000313" key="5">
    <source>
        <dbReference type="EMBL" id="MBC3888486.1"/>
    </source>
</evidence>
<keyword evidence="6" id="KW-1185">Reference proteome</keyword>
<evidence type="ECO:0000313" key="6">
    <source>
        <dbReference type="Proteomes" id="UP000616595"/>
    </source>
</evidence>
<protein>
    <recommendedName>
        <fullName evidence="1">Acid sugar phosphatase</fullName>
        <ecNumber evidence="1">3.1.3.-</ecNumber>
    </recommendedName>
</protein>
<gene>
    <name evidence="5" type="ORF">GH810_09215</name>
</gene>
<evidence type="ECO:0000256" key="3">
    <source>
        <dbReference type="PIRSR" id="PIRSR000915-2"/>
    </source>
</evidence>
<dbReference type="SFLD" id="SFLDG01139">
    <property type="entry name" value="C2.A:_Pyridoxal_Phosphate_Phos"/>
    <property type="match status" value="1"/>
</dbReference>
<dbReference type="Proteomes" id="UP000616595">
    <property type="component" value="Unassembled WGS sequence"/>
</dbReference>
<feature type="active site" description="Nucleophile" evidence="2">
    <location>
        <position position="18"/>
    </location>
</feature>
<evidence type="ECO:0000256" key="2">
    <source>
        <dbReference type="PIRSR" id="PIRSR000915-1"/>
    </source>
</evidence>
<organism evidence="5 6">
    <name type="scientific">Acetobacterium paludosum</name>
    <dbReference type="NCBI Taxonomy" id="52693"/>
    <lineage>
        <taxon>Bacteria</taxon>
        <taxon>Bacillati</taxon>
        <taxon>Bacillota</taxon>
        <taxon>Clostridia</taxon>
        <taxon>Eubacteriales</taxon>
        <taxon>Eubacteriaceae</taxon>
        <taxon>Acetobacterium</taxon>
    </lineage>
</organism>
<comment type="cofactor">
    <cofactor evidence="4">
        <name>Mg(2+)</name>
        <dbReference type="ChEBI" id="CHEBI:18420"/>
    </cofactor>
    <text evidence="4">Divalent metal ions. Mg(2+) is the most effective.</text>
</comment>
<feature type="binding site" evidence="4">
    <location>
        <position position="18"/>
    </location>
    <ligand>
        <name>Mg(2+)</name>
        <dbReference type="ChEBI" id="CHEBI:18420"/>
    </ligand>
</feature>
<dbReference type="InterPro" id="IPR023214">
    <property type="entry name" value="HAD_sf"/>
</dbReference>
<name>A0A923KXL0_9FIRM</name>
<reference evidence="5" key="1">
    <citation type="submission" date="2019-10" db="EMBL/GenBank/DDBJ databases">
        <authorList>
            <person name="Ross D.E."/>
            <person name="Gulliver D."/>
        </authorList>
    </citation>
    <scope>NUCLEOTIDE SEQUENCE</scope>
    <source>
        <strain evidence="5">DER-2019</strain>
    </source>
</reference>
<dbReference type="NCBIfam" id="TIGR01460">
    <property type="entry name" value="HAD-SF-IIA"/>
    <property type="match status" value="1"/>
</dbReference>
<dbReference type="EC" id="3.1.3.-" evidence="1"/>
<dbReference type="EMBL" id="WJBD01000009">
    <property type="protein sequence ID" value="MBC3888486.1"/>
    <property type="molecule type" value="Genomic_DNA"/>
</dbReference>
<dbReference type="PIRSF" id="PIRSF000915">
    <property type="entry name" value="PGP-type_phosphatase"/>
    <property type="match status" value="1"/>
</dbReference>
<evidence type="ECO:0000256" key="1">
    <source>
        <dbReference type="PIRNR" id="PIRNR000915"/>
    </source>
</evidence>
<proteinExistence type="inferred from homology"/>
<keyword evidence="1 4" id="KW-0460">Magnesium</keyword>
<feature type="binding site" evidence="4">
    <location>
        <position position="20"/>
    </location>
    <ligand>
        <name>Mg(2+)</name>
        <dbReference type="ChEBI" id="CHEBI:18420"/>
    </ligand>
</feature>
<feature type="active site" description="Proton donor" evidence="2">
    <location>
        <position position="20"/>
    </location>
</feature>
<dbReference type="GO" id="GO:0016791">
    <property type="term" value="F:phosphatase activity"/>
    <property type="evidence" value="ECO:0007669"/>
    <property type="project" value="TreeGrafter"/>
</dbReference>